<dbReference type="SMART" id="SM00173">
    <property type="entry name" value="RAS"/>
    <property type="match status" value="1"/>
</dbReference>
<evidence type="ECO:0000256" key="1">
    <source>
        <dbReference type="ARBA" id="ARBA00008094"/>
    </source>
</evidence>
<dbReference type="STRING" id="318479.A0A158Q477"/>
<dbReference type="InterPro" id="IPR001806">
    <property type="entry name" value="Small_GTPase"/>
</dbReference>
<evidence type="ECO:0000313" key="5">
    <source>
        <dbReference type="Proteomes" id="UP000038040"/>
    </source>
</evidence>
<dbReference type="GO" id="GO:0043124">
    <property type="term" value="P:negative regulation of canonical NF-kappaB signal transduction"/>
    <property type="evidence" value="ECO:0007669"/>
    <property type="project" value="InterPro"/>
</dbReference>
<dbReference type="PROSITE" id="PS51419">
    <property type="entry name" value="RAB"/>
    <property type="match status" value="1"/>
</dbReference>
<dbReference type="Gene3D" id="3.40.50.300">
    <property type="entry name" value="P-loop containing nucleotide triphosphate hydrolases"/>
    <property type="match status" value="1"/>
</dbReference>
<dbReference type="Pfam" id="PF00071">
    <property type="entry name" value="Ras"/>
    <property type="match status" value="1"/>
</dbReference>
<keyword evidence="2" id="KW-0547">Nucleotide-binding</keyword>
<dbReference type="PRINTS" id="PR00449">
    <property type="entry name" value="RASTRNSFRMNG"/>
</dbReference>
<evidence type="ECO:0000256" key="3">
    <source>
        <dbReference type="ARBA" id="ARBA00023134"/>
    </source>
</evidence>
<accession>A0A158Q477</accession>
<dbReference type="EMBL" id="UYYG01001165">
    <property type="protein sequence ID" value="VDN58098.1"/>
    <property type="molecule type" value="Genomic_DNA"/>
</dbReference>
<dbReference type="SMART" id="SM00175">
    <property type="entry name" value="RAB"/>
    <property type="match status" value="1"/>
</dbReference>
<reference evidence="4 6" key="2">
    <citation type="submission" date="2018-11" db="EMBL/GenBank/DDBJ databases">
        <authorList>
            <consortium name="Pathogen Informatics"/>
        </authorList>
    </citation>
    <scope>NUCLEOTIDE SEQUENCE [LARGE SCALE GENOMIC DNA]</scope>
</reference>
<dbReference type="InterPro" id="IPR027417">
    <property type="entry name" value="P-loop_NTPase"/>
</dbReference>
<dbReference type="GO" id="GO:0003924">
    <property type="term" value="F:GTPase activity"/>
    <property type="evidence" value="ECO:0007669"/>
    <property type="project" value="InterPro"/>
</dbReference>
<dbReference type="OrthoDB" id="10002389at2759"/>
<dbReference type="GO" id="GO:0032484">
    <property type="term" value="P:Ral protein signal transduction"/>
    <property type="evidence" value="ECO:0007669"/>
    <property type="project" value="TreeGrafter"/>
</dbReference>
<dbReference type="GO" id="GO:0005525">
    <property type="term" value="F:GTP binding"/>
    <property type="evidence" value="ECO:0007669"/>
    <property type="project" value="UniProtKB-KW"/>
</dbReference>
<gene>
    <name evidence="4" type="ORF">DME_LOCUS8071</name>
</gene>
<organism evidence="5 7">
    <name type="scientific">Dracunculus medinensis</name>
    <name type="common">Guinea worm</name>
    <dbReference type="NCBI Taxonomy" id="318479"/>
    <lineage>
        <taxon>Eukaryota</taxon>
        <taxon>Metazoa</taxon>
        <taxon>Ecdysozoa</taxon>
        <taxon>Nematoda</taxon>
        <taxon>Chromadorea</taxon>
        <taxon>Rhabditida</taxon>
        <taxon>Spirurina</taxon>
        <taxon>Dracunculoidea</taxon>
        <taxon>Dracunculidae</taxon>
        <taxon>Dracunculus</taxon>
    </lineage>
</organism>
<evidence type="ECO:0000313" key="4">
    <source>
        <dbReference type="EMBL" id="VDN58098.1"/>
    </source>
</evidence>
<proteinExistence type="inferred from homology"/>
<sequence>MGRVMRVVVAGTKKVGKTACLQQIACLNDITKQPYVPTIDDTYQIQMDYGEHSKEIVVFHDTAGISDCGAAELKKPYIQVADAFVLVYSVTNHETFNRMDLLKKFIEKQFGKDKKEVPIVVLGTMIDLPNRKVNSDFAQSWATREKVKLYEVTAGDRSTLIDFVTYLGSRYFHSQRELKFSLSKKFKPEKSNSAIVMDL</sequence>
<dbReference type="GO" id="GO:0032794">
    <property type="term" value="F:GTPase activating protein binding"/>
    <property type="evidence" value="ECO:0007669"/>
    <property type="project" value="TreeGrafter"/>
</dbReference>
<dbReference type="InterPro" id="IPR042227">
    <property type="entry name" value="KBRS"/>
</dbReference>
<protein>
    <submittedName>
        <fullName evidence="7">NF-kappa-B inhibitor-interacting Ras-like protein</fullName>
    </submittedName>
</protein>
<name>A0A158Q477_DRAME</name>
<dbReference type="PROSITE" id="PS51421">
    <property type="entry name" value="RAS"/>
    <property type="match status" value="1"/>
</dbReference>
<dbReference type="WBParaSite" id="DME_0000418801-mRNA-1">
    <property type="protein sequence ID" value="DME_0000418801-mRNA-1"/>
    <property type="gene ID" value="DME_0000418801"/>
</dbReference>
<keyword evidence="3" id="KW-0342">GTP-binding</keyword>
<dbReference type="PANTHER" id="PTHR46152">
    <property type="entry name" value="NF-KAPPA-B INHIBITOR-INTERACTING RAS-LIKE PROTEIN"/>
    <property type="match status" value="1"/>
</dbReference>
<evidence type="ECO:0000313" key="6">
    <source>
        <dbReference type="Proteomes" id="UP000274756"/>
    </source>
</evidence>
<dbReference type="PANTHER" id="PTHR46152:SF3">
    <property type="entry name" value="NF-KAPPA-B INHIBITOR-INTERACTING RAS-LIKE PROTEIN"/>
    <property type="match status" value="1"/>
</dbReference>
<comment type="similarity">
    <text evidence="1">Belongs to the small GTPase superfamily. Ras family. KappaB-Ras subfamily.</text>
</comment>
<dbReference type="Proteomes" id="UP000038040">
    <property type="component" value="Unplaced"/>
</dbReference>
<dbReference type="AlphaFoldDB" id="A0A158Q477"/>
<reference evidence="7" key="1">
    <citation type="submission" date="2016-04" db="UniProtKB">
        <authorList>
            <consortium name="WormBaseParasite"/>
        </authorList>
    </citation>
    <scope>IDENTIFICATION</scope>
</reference>
<evidence type="ECO:0000313" key="7">
    <source>
        <dbReference type="WBParaSite" id="DME_0000418801-mRNA-1"/>
    </source>
</evidence>
<evidence type="ECO:0000256" key="2">
    <source>
        <dbReference type="ARBA" id="ARBA00022741"/>
    </source>
</evidence>
<keyword evidence="6" id="KW-1185">Reference proteome</keyword>
<dbReference type="Proteomes" id="UP000274756">
    <property type="component" value="Unassembled WGS sequence"/>
</dbReference>
<dbReference type="SUPFAM" id="SSF52540">
    <property type="entry name" value="P-loop containing nucleoside triphosphate hydrolases"/>
    <property type="match status" value="1"/>
</dbReference>